<evidence type="ECO:0000313" key="2">
    <source>
        <dbReference type="EMBL" id="SER51358.1"/>
    </source>
</evidence>
<evidence type="ECO:0000313" key="3">
    <source>
        <dbReference type="Proteomes" id="UP000183210"/>
    </source>
</evidence>
<name>A0A9X8QM44_9PSED</name>
<dbReference type="Pfam" id="PF00717">
    <property type="entry name" value="Peptidase_S24"/>
    <property type="match status" value="1"/>
</dbReference>
<protein>
    <submittedName>
        <fullName evidence="2">Peptidase S24-like</fullName>
    </submittedName>
</protein>
<dbReference type="RefSeq" id="WP_083398016.1">
    <property type="nucleotide sequence ID" value="NZ_FOEV01000032.1"/>
</dbReference>
<organism evidence="2 3">
    <name type="scientific">Pseudomonas lutea</name>
    <dbReference type="NCBI Taxonomy" id="243924"/>
    <lineage>
        <taxon>Bacteria</taxon>
        <taxon>Pseudomonadati</taxon>
        <taxon>Pseudomonadota</taxon>
        <taxon>Gammaproteobacteria</taxon>
        <taxon>Pseudomonadales</taxon>
        <taxon>Pseudomonadaceae</taxon>
        <taxon>Pseudomonas</taxon>
    </lineage>
</organism>
<dbReference type="Gene3D" id="2.10.109.10">
    <property type="entry name" value="Umud Fragment, subunit A"/>
    <property type="match status" value="1"/>
</dbReference>
<dbReference type="InterPro" id="IPR036286">
    <property type="entry name" value="LexA/Signal_pep-like_sf"/>
</dbReference>
<dbReference type="GeneID" id="300269839"/>
<dbReference type="CDD" id="cd00093">
    <property type="entry name" value="HTH_XRE"/>
    <property type="match status" value="1"/>
</dbReference>
<dbReference type="InterPro" id="IPR039418">
    <property type="entry name" value="LexA-like"/>
</dbReference>
<dbReference type="GO" id="GO:0003677">
    <property type="term" value="F:DNA binding"/>
    <property type="evidence" value="ECO:0007669"/>
    <property type="project" value="InterPro"/>
</dbReference>
<dbReference type="SMART" id="SM00530">
    <property type="entry name" value="HTH_XRE"/>
    <property type="match status" value="1"/>
</dbReference>
<sequence>MEIYSSDSVDCAEFCQPKSAQQALIFEDHAVTMRAMDIGAAIRSARKAKKWTLEELSNRVGTDTGNLSRLERNKQGASRELLAKIFSELGISLEPVATDAIKTNVALGNTNVFAGGWPILSWVSAGQLCSMSEVVPPQTAEYAPGPPRPEGGFALKVEGDSMTAQYPGARSYPHGSIILVDPNKEVTNGCRVIACIPESEEAVFKTYVMDSGRAFLKPINPQYPTYEIHPGVHILGVVVGMFIPE</sequence>
<dbReference type="Gene3D" id="1.10.260.40">
    <property type="entry name" value="lambda repressor-like DNA-binding domains"/>
    <property type="match status" value="1"/>
</dbReference>
<dbReference type="Pfam" id="PF01381">
    <property type="entry name" value="HTH_3"/>
    <property type="match status" value="1"/>
</dbReference>
<dbReference type="CDD" id="cd06529">
    <property type="entry name" value="S24_LexA-like"/>
    <property type="match status" value="1"/>
</dbReference>
<evidence type="ECO:0000259" key="1">
    <source>
        <dbReference type="PROSITE" id="PS50943"/>
    </source>
</evidence>
<dbReference type="InterPro" id="IPR015927">
    <property type="entry name" value="Peptidase_S24_S26A/B/C"/>
</dbReference>
<reference evidence="2 3" key="1">
    <citation type="submission" date="2016-10" db="EMBL/GenBank/DDBJ databases">
        <authorList>
            <person name="Varghese N."/>
            <person name="Submissions S."/>
        </authorList>
    </citation>
    <scope>NUCLEOTIDE SEQUENCE [LARGE SCALE GENOMIC DNA]</scope>
    <source>
        <strain evidence="2 3">LMG 21974</strain>
    </source>
</reference>
<dbReference type="SUPFAM" id="SSF47413">
    <property type="entry name" value="lambda repressor-like DNA-binding domains"/>
    <property type="match status" value="1"/>
</dbReference>
<dbReference type="PANTHER" id="PTHR33516:SF2">
    <property type="entry name" value="LEXA REPRESSOR-RELATED"/>
    <property type="match status" value="1"/>
</dbReference>
<dbReference type="Proteomes" id="UP000183210">
    <property type="component" value="Unassembled WGS sequence"/>
</dbReference>
<comment type="caution">
    <text evidence="2">The sequence shown here is derived from an EMBL/GenBank/DDBJ whole genome shotgun (WGS) entry which is preliminary data.</text>
</comment>
<dbReference type="InterPro" id="IPR001387">
    <property type="entry name" value="Cro/C1-type_HTH"/>
</dbReference>
<dbReference type="EMBL" id="FOEV01000032">
    <property type="protein sequence ID" value="SER51358.1"/>
    <property type="molecule type" value="Genomic_DNA"/>
</dbReference>
<dbReference type="SUPFAM" id="SSF51306">
    <property type="entry name" value="LexA/Signal peptidase"/>
    <property type="match status" value="1"/>
</dbReference>
<dbReference type="PANTHER" id="PTHR33516">
    <property type="entry name" value="LEXA REPRESSOR"/>
    <property type="match status" value="1"/>
</dbReference>
<accession>A0A9X8QM44</accession>
<gene>
    <name evidence="2" type="ORF">SAMN05216409_13212</name>
</gene>
<dbReference type="InterPro" id="IPR050077">
    <property type="entry name" value="LexA_repressor"/>
</dbReference>
<dbReference type="PROSITE" id="PS50943">
    <property type="entry name" value="HTH_CROC1"/>
    <property type="match status" value="1"/>
</dbReference>
<dbReference type="InterPro" id="IPR010982">
    <property type="entry name" value="Lambda_DNA-bd_dom_sf"/>
</dbReference>
<proteinExistence type="predicted"/>
<dbReference type="AlphaFoldDB" id="A0A9X8QM44"/>
<feature type="domain" description="HTH cro/C1-type" evidence="1">
    <location>
        <begin position="42"/>
        <end position="96"/>
    </location>
</feature>